<feature type="transmembrane region" description="Helical" evidence="4">
    <location>
        <begin position="6"/>
        <end position="24"/>
    </location>
</feature>
<keyword evidence="3" id="KW-0902">Two-component regulatory system</keyword>
<dbReference type="InterPro" id="IPR036890">
    <property type="entry name" value="HATPase_C_sf"/>
</dbReference>
<feature type="transmembrane region" description="Helical" evidence="4">
    <location>
        <begin position="65"/>
        <end position="83"/>
    </location>
</feature>
<evidence type="ECO:0000256" key="1">
    <source>
        <dbReference type="ARBA" id="ARBA00022679"/>
    </source>
</evidence>
<keyword evidence="2 6" id="KW-0418">Kinase</keyword>
<dbReference type="CDD" id="cd16917">
    <property type="entry name" value="HATPase_UhpB-NarQ-NarX-like"/>
    <property type="match status" value="1"/>
</dbReference>
<feature type="transmembrane region" description="Helical" evidence="4">
    <location>
        <begin position="134"/>
        <end position="155"/>
    </location>
</feature>
<dbReference type="InterPro" id="IPR050482">
    <property type="entry name" value="Sensor_HK_TwoCompSys"/>
</dbReference>
<keyword evidence="1 6" id="KW-0808">Transferase</keyword>
<gene>
    <name evidence="6" type="primary">liaS_5</name>
    <name evidence="6" type="ORF">RL72_01666</name>
</gene>
<keyword evidence="4" id="KW-1133">Transmembrane helix</keyword>
<dbReference type="PATRIC" id="fig|582680.7.peg.1706"/>
<dbReference type="InterPro" id="IPR003594">
    <property type="entry name" value="HATPase_dom"/>
</dbReference>
<evidence type="ECO:0000256" key="3">
    <source>
        <dbReference type="ARBA" id="ARBA00023012"/>
    </source>
</evidence>
<dbReference type="PROSITE" id="PS50109">
    <property type="entry name" value="HIS_KIN"/>
    <property type="match status" value="1"/>
</dbReference>
<dbReference type="Pfam" id="PF02518">
    <property type="entry name" value="HATPase_c"/>
    <property type="match status" value="1"/>
</dbReference>
<dbReference type="EC" id="2.7.13.3" evidence="6"/>
<dbReference type="InterPro" id="IPR005467">
    <property type="entry name" value="His_kinase_dom"/>
</dbReference>
<protein>
    <submittedName>
        <fullName evidence="6">Sensor histidine kinase LiaS</fullName>
        <ecNumber evidence="6">2.7.13.3</ecNumber>
    </submittedName>
</protein>
<dbReference type="GO" id="GO:0046983">
    <property type="term" value="F:protein dimerization activity"/>
    <property type="evidence" value="ECO:0007669"/>
    <property type="project" value="InterPro"/>
</dbReference>
<evidence type="ECO:0000259" key="5">
    <source>
        <dbReference type="PROSITE" id="PS50109"/>
    </source>
</evidence>
<dbReference type="GO" id="GO:0016020">
    <property type="term" value="C:membrane"/>
    <property type="evidence" value="ECO:0007669"/>
    <property type="project" value="InterPro"/>
</dbReference>
<evidence type="ECO:0000313" key="6">
    <source>
        <dbReference type="EMBL" id="KJL24584.1"/>
    </source>
</evidence>
<reference evidence="6 7" key="1">
    <citation type="submission" date="2015-02" db="EMBL/GenBank/DDBJ databases">
        <title>Draft genome sequences of ten Microbacterium spp. with emphasis on heavy metal contaminated environments.</title>
        <authorList>
            <person name="Corretto E."/>
        </authorList>
    </citation>
    <scope>NUCLEOTIDE SEQUENCE [LARGE SCALE GENOMIC DNA]</scope>
    <source>
        <strain evidence="6 7">DSM 23848</strain>
    </source>
</reference>
<feature type="domain" description="Histidine kinase" evidence="5">
    <location>
        <begin position="278"/>
        <end position="370"/>
    </location>
</feature>
<dbReference type="Gene3D" id="3.30.565.10">
    <property type="entry name" value="Histidine kinase-like ATPase, C-terminal domain"/>
    <property type="match status" value="1"/>
</dbReference>
<accession>A0A0F0KVS4</accession>
<dbReference type="SUPFAM" id="SSF55874">
    <property type="entry name" value="ATPase domain of HSP90 chaperone/DNA topoisomerase II/histidine kinase"/>
    <property type="match status" value="1"/>
</dbReference>
<evidence type="ECO:0000256" key="4">
    <source>
        <dbReference type="SAM" id="Phobius"/>
    </source>
</evidence>
<keyword evidence="4" id="KW-0812">Transmembrane</keyword>
<keyword evidence="4" id="KW-0472">Membrane</keyword>
<dbReference type="PANTHER" id="PTHR24421">
    <property type="entry name" value="NITRATE/NITRITE SENSOR PROTEIN NARX-RELATED"/>
    <property type="match status" value="1"/>
</dbReference>
<dbReference type="PANTHER" id="PTHR24421:SF62">
    <property type="entry name" value="SENSORY TRANSDUCTION HISTIDINE KINASE"/>
    <property type="match status" value="1"/>
</dbReference>
<evidence type="ECO:0000256" key="2">
    <source>
        <dbReference type="ARBA" id="ARBA00022777"/>
    </source>
</evidence>
<dbReference type="GO" id="GO:0000155">
    <property type="term" value="F:phosphorelay sensor kinase activity"/>
    <property type="evidence" value="ECO:0007669"/>
    <property type="project" value="InterPro"/>
</dbReference>
<dbReference type="InterPro" id="IPR017205">
    <property type="entry name" value="Sig_transdc_His_kinase_ChrS"/>
</dbReference>
<comment type="caution">
    <text evidence="6">The sequence shown here is derived from an EMBL/GenBank/DDBJ whole genome shotgun (WGS) entry which is preliminary data.</text>
</comment>
<dbReference type="Gene3D" id="1.20.5.1930">
    <property type="match status" value="1"/>
</dbReference>
<organism evidence="6 7">
    <name type="scientific">Microbacterium azadirachtae</name>
    <dbReference type="NCBI Taxonomy" id="582680"/>
    <lineage>
        <taxon>Bacteria</taxon>
        <taxon>Bacillati</taxon>
        <taxon>Actinomycetota</taxon>
        <taxon>Actinomycetes</taxon>
        <taxon>Micrococcales</taxon>
        <taxon>Microbacteriaceae</taxon>
        <taxon>Microbacterium</taxon>
    </lineage>
</organism>
<feature type="transmembrane region" description="Helical" evidence="4">
    <location>
        <begin position="90"/>
        <end position="107"/>
    </location>
</feature>
<dbReference type="InterPro" id="IPR011712">
    <property type="entry name" value="Sig_transdc_His_kin_sub3_dim/P"/>
</dbReference>
<dbReference type="Proteomes" id="UP000033448">
    <property type="component" value="Unassembled WGS sequence"/>
</dbReference>
<evidence type="ECO:0000313" key="7">
    <source>
        <dbReference type="Proteomes" id="UP000033448"/>
    </source>
</evidence>
<dbReference type="AlphaFoldDB" id="A0A0F0KVS4"/>
<sequence length="370" mass="39580">MVDTRWRTVLAVAPYLVLGLLVAFELLTQWGRPERLLPTLALCAAYGLWVLTMRTLPFPWRDRPAAVAVFLAGAIVLNLVLVLREGTFGFLAIATFSFAYSLASWPWELLPVAGTAVVAGLAQSSGFGADPAGAAGTVAVILLNTVVMCGLSFGLHRAEQNLHRTAVQDERTRLAREIHDTLAQGFTGIITQLQAAEQAPDEPTRRRHADAALSLAREGLAEARRSVQALRPTVLEQTSLADALGGVARSWSSRTGIASTVTVSGTARPLPTETEVALLRTAQEALANVERHAAARRVAVALRLGGDRVRLEVRDDGRGFDAVDRVQRASAEAGGYGLIAMRERLESAAGSLEVDSRPGRGTVVRAEVRA</sequence>
<name>A0A0F0KVS4_9MICO</name>
<keyword evidence="7" id="KW-1185">Reference proteome</keyword>
<proteinExistence type="predicted"/>
<dbReference type="RefSeq" id="WP_045250376.1">
    <property type="nucleotide sequence ID" value="NZ_JYIT01000073.1"/>
</dbReference>
<dbReference type="PIRSF" id="PIRSF037434">
    <property type="entry name" value="STHK_ChrS"/>
    <property type="match status" value="1"/>
</dbReference>
<dbReference type="Pfam" id="PF07730">
    <property type="entry name" value="HisKA_3"/>
    <property type="match status" value="1"/>
</dbReference>
<dbReference type="EMBL" id="JYIT01000073">
    <property type="protein sequence ID" value="KJL24584.1"/>
    <property type="molecule type" value="Genomic_DNA"/>
</dbReference>